<organism evidence="1 2">
    <name type="scientific">Brachionus plicatilis</name>
    <name type="common">Marine rotifer</name>
    <name type="synonym">Brachionus muelleri</name>
    <dbReference type="NCBI Taxonomy" id="10195"/>
    <lineage>
        <taxon>Eukaryota</taxon>
        <taxon>Metazoa</taxon>
        <taxon>Spiralia</taxon>
        <taxon>Gnathifera</taxon>
        <taxon>Rotifera</taxon>
        <taxon>Eurotatoria</taxon>
        <taxon>Monogononta</taxon>
        <taxon>Pseudotrocha</taxon>
        <taxon>Ploima</taxon>
        <taxon>Brachionidae</taxon>
        <taxon>Brachionus</taxon>
    </lineage>
</organism>
<protein>
    <submittedName>
        <fullName evidence="1">Uncharacterized protein</fullName>
    </submittedName>
</protein>
<reference evidence="1 2" key="1">
    <citation type="journal article" date="2018" name="Sci. Rep.">
        <title>Genomic signatures of local adaptation to the degree of environmental predictability in rotifers.</title>
        <authorList>
            <person name="Franch-Gras L."/>
            <person name="Hahn C."/>
            <person name="Garcia-Roger E.M."/>
            <person name="Carmona M.J."/>
            <person name="Serra M."/>
            <person name="Gomez A."/>
        </authorList>
    </citation>
    <scope>NUCLEOTIDE SEQUENCE [LARGE SCALE GENOMIC DNA]</scope>
    <source>
        <strain evidence="1">HYR1</strain>
    </source>
</reference>
<evidence type="ECO:0000313" key="2">
    <source>
        <dbReference type="Proteomes" id="UP000276133"/>
    </source>
</evidence>
<feature type="non-terminal residue" evidence="1">
    <location>
        <position position="1"/>
    </location>
</feature>
<dbReference type="AlphaFoldDB" id="A0A3M7P381"/>
<name>A0A3M7P381_BRAPC</name>
<sequence length="59" mass="7227">CLWFHVHRTFTAYKTTNAKKNVQQKHLKQVLRKALMQFYSETALYSYFHTKMLELIFED</sequence>
<keyword evidence="2" id="KW-1185">Reference proteome</keyword>
<dbReference type="Proteomes" id="UP000276133">
    <property type="component" value="Unassembled WGS sequence"/>
</dbReference>
<accession>A0A3M7P381</accession>
<proteinExistence type="predicted"/>
<gene>
    <name evidence="1" type="ORF">BpHYR1_019310</name>
</gene>
<evidence type="ECO:0000313" key="1">
    <source>
        <dbReference type="EMBL" id="RMZ93522.1"/>
    </source>
</evidence>
<comment type="caution">
    <text evidence="1">The sequence shown here is derived from an EMBL/GenBank/DDBJ whole genome shotgun (WGS) entry which is preliminary data.</text>
</comment>
<dbReference type="EMBL" id="REGN01013747">
    <property type="protein sequence ID" value="RMZ93522.1"/>
    <property type="molecule type" value="Genomic_DNA"/>
</dbReference>